<evidence type="ECO:0000313" key="1">
    <source>
        <dbReference type="EMBL" id="KAJ9058791.1"/>
    </source>
</evidence>
<dbReference type="EMBL" id="QTSX02005706">
    <property type="protein sequence ID" value="KAJ9058791.1"/>
    <property type="molecule type" value="Genomic_DNA"/>
</dbReference>
<gene>
    <name evidence="1" type="ORF">DSO57_1008601</name>
</gene>
<accession>A0ACC2S9J7</accession>
<name>A0ACC2S9J7_9FUNG</name>
<protein>
    <submittedName>
        <fullName evidence="1">Uncharacterized protein</fullName>
    </submittedName>
</protein>
<proteinExistence type="predicted"/>
<comment type="caution">
    <text evidence="1">The sequence shown here is derived from an EMBL/GenBank/DDBJ whole genome shotgun (WGS) entry which is preliminary data.</text>
</comment>
<evidence type="ECO:0000313" key="2">
    <source>
        <dbReference type="Proteomes" id="UP001165960"/>
    </source>
</evidence>
<organism evidence="1 2">
    <name type="scientific">Entomophthora muscae</name>
    <dbReference type="NCBI Taxonomy" id="34485"/>
    <lineage>
        <taxon>Eukaryota</taxon>
        <taxon>Fungi</taxon>
        <taxon>Fungi incertae sedis</taxon>
        <taxon>Zoopagomycota</taxon>
        <taxon>Entomophthoromycotina</taxon>
        <taxon>Entomophthoromycetes</taxon>
        <taxon>Entomophthorales</taxon>
        <taxon>Entomophthoraceae</taxon>
        <taxon>Entomophthora</taxon>
    </lineage>
</organism>
<dbReference type="Proteomes" id="UP001165960">
    <property type="component" value="Unassembled WGS sequence"/>
</dbReference>
<sequence length="551" mass="60667">MGCLLFVTIGIVSVQASLQPLKVMLHMGMGTSSHIKPLFEMGTVLRDRNHKVIYAAFDADEKYNKDYKFLFASLGKLDGVKKGDSKKKRPIIRKAADSSQDLPKLFKEVSPGIYDVTYLRLSEVVDKERPDVIVCDFFSSACRDLAQMKGIPLITGFQTTDIFGITEASSLTSNMDYGSITTNGLSFFERFQEKVVEPLKQHIQYYPVTKAMNKVRAKYGVPPASTPFGDYSTSLGLANTFLGLEAAVAVPPHIKMVGPIKADSHSPLTSDLKMFLANHPKTMYIAFGSNAVFNGHELNNLILGSLNAISEGTIDGVIWGLGKTRPCEFPRTYEVNGTEIQREKLFSNQHHHVRLLSWAPQAAILEHENTRLFLSHGGLESSFEAIMSGTPILCMPLMGDQPRNAKKLEDAGIGSYVNRATVTPSSLATDVQTMLDDDTGSIAINVKRMQTLAHFGSRRKEIGADAIEEYAYTAKACRPLHPLEYGEVPCELQHLTLVDREDSYLKANLLDVYGAAILLATLPLAIAGLLIWALIYRRSVPSSAKGTKKVN</sequence>
<keyword evidence="2" id="KW-1185">Reference proteome</keyword>
<reference evidence="1" key="1">
    <citation type="submission" date="2022-04" db="EMBL/GenBank/DDBJ databases">
        <title>Genome of the entomopathogenic fungus Entomophthora muscae.</title>
        <authorList>
            <person name="Elya C."/>
            <person name="Lovett B.R."/>
            <person name="Lee E."/>
            <person name="Macias A.M."/>
            <person name="Hajek A.E."/>
            <person name="De Bivort B.L."/>
            <person name="Kasson M.T."/>
            <person name="De Fine Licht H.H."/>
            <person name="Stajich J.E."/>
        </authorList>
    </citation>
    <scope>NUCLEOTIDE SEQUENCE</scope>
    <source>
        <strain evidence="1">Berkeley</strain>
    </source>
</reference>